<dbReference type="Gene3D" id="3.40.50.300">
    <property type="entry name" value="P-loop containing nucleotide triphosphate hydrolases"/>
    <property type="match status" value="1"/>
</dbReference>
<organism evidence="2 3">
    <name type="scientific">Aquibium carbonis</name>
    <dbReference type="NCBI Taxonomy" id="2495581"/>
    <lineage>
        <taxon>Bacteria</taxon>
        <taxon>Pseudomonadati</taxon>
        <taxon>Pseudomonadota</taxon>
        <taxon>Alphaproteobacteria</taxon>
        <taxon>Hyphomicrobiales</taxon>
        <taxon>Phyllobacteriaceae</taxon>
        <taxon>Aquibium</taxon>
    </lineage>
</organism>
<dbReference type="Proteomes" id="UP000278398">
    <property type="component" value="Unassembled WGS sequence"/>
</dbReference>
<comment type="caution">
    <text evidence="2">The sequence shown here is derived from an EMBL/GenBank/DDBJ whole genome shotgun (WGS) entry which is preliminary data.</text>
</comment>
<gene>
    <name evidence="2" type="ORF">EJC49_05450</name>
</gene>
<name>A0A3R9Y9T7_9HYPH</name>
<evidence type="ECO:0000259" key="1">
    <source>
        <dbReference type="Pfam" id="PF09037"/>
    </source>
</evidence>
<dbReference type="AlphaFoldDB" id="A0A3R9Y9T7"/>
<dbReference type="Pfam" id="PF09037">
    <property type="entry name" value="Sulphotransf"/>
    <property type="match status" value="1"/>
</dbReference>
<sequence>MTRLDIHQLVSPHFDRDEGPARKAIYLCTTPRTASFTLCRYMVGQGWGIPNEYYSPHVARILAARWGVAGDLRTDEAARVAYGQELLRRRAAGGFFAAKLMAAQTRFFNQVHPYGFDATVENHFIHLHRDGFAAQVASLVAAANTNRWSFSDAKTSVRILDLRLDRESVERACRLVINSERFWMMAFAEQGIRPLEVSTEALVTDPRGVVESIAERIGRPVNEAVLSDLIGQERGNAYPVDRALKQDIITTYGDVLERFAAERRAAYEPGAAAPRP</sequence>
<evidence type="ECO:0000313" key="2">
    <source>
        <dbReference type="EMBL" id="RST87422.1"/>
    </source>
</evidence>
<dbReference type="InterPro" id="IPR027417">
    <property type="entry name" value="P-loop_NTPase"/>
</dbReference>
<proteinExistence type="predicted"/>
<dbReference type="RefSeq" id="WP_126698457.1">
    <property type="nucleotide sequence ID" value="NZ_RWKW01000017.1"/>
</dbReference>
<dbReference type="SUPFAM" id="SSF52540">
    <property type="entry name" value="P-loop containing nucleoside triphosphate hydrolases"/>
    <property type="match status" value="1"/>
</dbReference>
<accession>A0A3R9Y9T7</accession>
<dbReference type="OrthoDB" id="9128752at2"/>
<evidence type="ECO:0000313" key="3">
    <source>
        <dbReference type="Proteomes" id="UP000278398"/>
    </source>
</evidence>
<reference evidence="2 3" key="1">
    <citation type="submission" date="2018-12" db="EMBL/GenBank/DDBJ databases">
        <title>Mesorhizobium carbonis sp. nov., isolated from coal mine water.</title>
        <authorList>
            <person name="Xin W."/>
            <person name="Xu Z."/>
            <person name="Xiang F."/>
            <person name="Zhang J."/>
            <person name="Xi L."/>
            <person name="Liu J."/>
        </authorList>
    </citation>
    <scope>NUCLEOTIDE SEQUENCE [LARGE SCALE GENOMIC DNA]</scope>
    <source>
        <strain evidence="2 3">B2.3</strain>
    </source>
</reference>
<keyword evidence="3" id="KW-1185">Reference proteome</keyword>
<dbReference type="EMBL" id="RWKW01000017">
    <property type="protein sequence ID" value="RST87422.1"/>
    <property type="molecule type" value="Genomic_DNA"/>
</dbReference>
<feature type="domain" description="Sulphotransferase Stf0" evidence="1">
    <location>
        <begin position="27"/>
        <end position="224"/>
    </location>
</feature>
<protein>
    <recommendedName>
        <fullName evidence="1">Sulphotransferase Stf0 domain-containing protein</fullName>
    </recommendedName>
</protein>
<dbReference type="InterPro" id="IPR024628">
    <property type="entry name" value="Sulfotransferase_Stf0_dom"/>
</dbReference>